<protein>
    <submittedName>
        <fullName evidence="2">FRG domain-containing protein</fullName>
    </submittedName>
</protein>
<dbReference type="Pfam" id="PF08867">
    <property type="entry name" value="FRG"/>
    <property type="match status" value="1"/>
</dbReference>
<keyword evidence="3" id="KW-1185">Reference proteome</keyword>
<feature type="domain" description="FRG" evidence="1">
    <location>
        <begin position="18"/>
        <end position="112"/>
    </location>
</feature>
<dbReference type="EMBL" id="JBFSSG010000133">
    <property type="protein sequence ID" value="MEZ8724516.1"/>
    <property type="molecule type" value="Genomic_DNA"/>
</dbReference>
<reference evidence="2 3" key="1">
    <citation type="journal article" date="2024" name="ISME J.">
        <title>Tailless and filamentous prophages are predominant in marine Vibrio.</title>
        <authorList>
            <person name="Steensen K."/>
            <person name="Seneca J."/>
            <person name="Bartlau N."/>
            <person name="Yu X.A."/>
            <person name="Hussain F.A."/>
            <person name="Polz M.F."/>
        </authorList>
    </citation>
    <scope>NUCLEOTIDE SEQUENCE [LARGE SCALE GENOMIC DNA]</scope>
    <source>
        <strain evidence="2 3">10N.239.312.F12</strain>
    </source>
</reference>
<evidence type="ECO:0000313" key="2">
    <source>
        <dbReference type="EMBL" id="MEZ8724516.1"/>
    </source>
</evidence>
<gene>
    <name evidence="2" type="ORF">AB6D66_25965</name>
</gene>
<dbReference type="RefSeq" id="WP_372126899.1">
    <property type="nucleotide sequence ID" value="NZ_JBFSSG010000133.1"/>
</dbReference>
<name>A0ABV4N550_9VIBR</name>
<sequence>MQIESVSHFIQEVSKYRNDSSWVFRGQAVDTWDLKPKIFREQFVQYDEEHMLDVWSRSAIKHLSNIPTSKLEWLALAQHNGLPTRLLDWTYNPLVALYFCCSSNLDESGEVFAMRSRYDSIENDINPFETNEVDMYRAGSFIERISSQQGLFTIHFDSSHCLKENHEPFLGFDIYKIPAASKRVILDELHLLCVNEYTIYQDLESLSKNMVWQITEHDDRSFKGG</sequence>
<organism evidence="2 3">
    <name type="scientific">Vibrio pomeroyi</name>
    <dbReference type="NCBI Taxonomy" id="198832"/>
    <lineage>
        <taxon>Bacteria</taxon>
        <taxon>Pseudomonadati</taxon>
        <taxon>Pseudomonadota</taxon>
        <taxon>Gammaproteobacteria</taxon>
        <taxon>Vibrionales</taxon>
        <taxon>Vibrionaceae</taxon>
        <taxon>Vibrio</taxon>
    </lineage>
</organism>
<proteinExistence type="predicted"/>
<dbReference type="InterPro" id="IPR014966">
    <property type="entry name" value="FRG-dom"/>
</dbReference>
<evidence type="ECO:0000259" key="1">
    <source>
        <dbReference type="SMART" id="SM00901"/>
    </source>
</evidence>
<dbReference type="Proteomes" id="UP001570071">
    <property type="component" value="Unassembled WGS sequence"/>
</dbReference>
<comment type="caution">
    <text evidence="2">The sequence shown here is derived from an EMBL/GenBank/DDBJ whole genome shotgun (WGS) entry which is preliminary data.</text>
</comment>
<evidence type="ECO:0000313" key="3">
    <source>
        <dbReference type="Proteomes" id="UP001570071"/>
    </source>
</evidence>
<accession>A0ABV4N550</accession>
<dbReference type="SMART" id="SM00901">
    <property type="entry name" value="FRG"/>
    <property type="match status" value="1"/>
</dbReference>